<feature type="transmembrane region" description="Helical" evidence="6">
    <location>
        <begin position="7"/>
        <end position="26"/>
    </location>
</feature>
<dbReference type="Proteomes" id="UP001156882">
    <property type="component" value="Unassembled WGS sequence"/>
</dbReference>
<feature type="transmembrane region" description="Helical" evidence="6">
    <location>
        <begin position="154"/>
        <end position="175"/>
    </location>
</feature>
<feature type="transmembrane region" description="Helical" evidence="6">
    <location>
        <begin position="95"/>
        <end position="116"/>
    </location>
</feature>
<dbReference type="Pfam" id="PF00083">
    <property type="entry name" value="Sugar_tr"/>
    <property type="match status" value="1"/>
</dbReference>
<evidence type="ECO:0000313" key="8">
    <source>
        <dbReference type="EMBL" id="GLS18509.1"/>
    </source>
</evidence>
<protein>
    <submittedName>
        <fullName evidence="8">MFS transporter</fullName>
    </submittedName>
</protein>
<evidence type="ECO:0000256" key="2">
    <source>
        <dbReference type="ARBA" id="ARBA00022692"/>
    </source>
</evidence>
<feature type="domain" description="Major facilitator superfamily (MFS) profile" evidence="7">
    <location>
        <begin position="1"/>
        <end position="375"/>
    </location>
</feature>
<keyword evidence="9" id="KW-1185">Reference proteome</keyword>
<dbReference type="EMBL" id="BSPC01000014">
    <property type="protein sequence ID" value="GLS18509.1"/>
    <property type="molecule type" value="Genomic_DNA"/>
</dbReference>
<evidence type="ECO:0000256" key="1">
    <source>
        <dbReference type="ARBA" id="ARBA00004370"/>
    </source>
</evidence>
<accession>A0ABQ6CIG4</accession>
<feature type="transmembrane region" description="Helical" evidence="6">
    <location>
        <begin position="261"/>
        <end position="280"/>
    </location>
</feature>
<organism evidence="8 9">
    <name type="scientific">Labrys miyagiensis</name>
    <dbReference type="NCBI Taxonomy" id="346912"/>
    <lineage>
        <taxon>Bacteria</taxon>
        <taxon>Pseudomonadati</taxon>
        <taxon>Pseudomonadota</taxon>
        <taxon>Alphaproteobacteria</taxon>
        <taxon>Hyphomicrobiales</taxon>
        <taxon>Xanthobacteraceae</taxon>
        <taxon>Labrys</taxon>
    </lineage>
</organism>
<keyword evidence="2 6" id="KW-0812">Transmembrane</keyword>
<dbReference type="InterPro" id="IPR011701">
    <property type="entry name" value="MFS"/>
</dbReference>
<dbReference type="PROSITE" id="PS50850">
    <property type="entry name" value="MFS"/>
    <property type="match status" value="1"/>
</dbReference>
<dbReference type="InterPro" id="IPR036259">
    <property type="entry name" value="MFS_trans_sf"/>
</dbReference>
<dbReference type="CDD" id="cd17477">
    <property type="entry name" value="MFS_YcaD_like"/>
    <property type="match status" value="1"/>
</dbReference>
<proteinExistence type="predicted"/>
<evidence type="ECO:0000313" key="9">
    <source>
        <dbReference type="Proteomes" id="UP001156882"/>
    </source>
</evidence>
<evidence type="ECO:0000256" key="4">
    <source>
        <dbReference type="ARBA" id="ARBA00023136"/>
    </source>
</evidence>
<feature type="transmembrane region" description="Helical" evidence="6">
    <location>
        <begin position="38"/>
        <end position="59"/>
    </location>
</feature>
<dbReference type="InterPro" id="IPR020846">
    <property type="entry name" value="MFS_dom"/>
</dbReference>
<feature type="transmembrane region" description="Helical" evidence="6">
    <location>
        <begin position="325"/>
        <end position="345"/>
    </location>
</feature>
<feature type="transmembrane region" description="Helical" evidence="6">
    <location>
        <begin position="286"/>
        <end position="304"/>
    </location>
</feature>
<dbReference type="Gene3D" id="1.20.1250.20">
    <property type="entry name" value="MFS general substrate transporter like domains"/>
    <property type="match status" value="2"/>
</dbReference>
<feature type="transmembrane region" description="Helical" evidence="6">
    <location>
        <begin position="71"/>
        <end position="89"/>
    </location>
</feature>
<sequence length="417" mass="43681">MGPQLGAIILGTSLVQLALGFFATFTSLRIRVAGFDDISAGLVLSSYFAGFAIGAVWCGGIIERIGYIRTYAGLAGCVAASIAIMPLWVAAIPWIVLRGIIGFGCAGLFVATESWLNAKAPPALRGQIFSIYMVGTFVALALGQLLIIRADVAATGPFNVLTALFAFAVVIVSMTRAEAPLMTSERALAYGELLRAAPLAVAAAVVAGIVASAFYSLVPLWMQEVEISQANIGIIMLAAVLGGLAFQIPIGWLSDVLDRRLALALVAFGLALAASMTVLVPRTLATVLPVSFILGGFMSTVYPVGVAHAHDRMSGDRVVSVSSRLILLNGIGAIFGPLVGTVMMRRYAVDGVFYLIGLSAAFLAAVAFIGRLRSSADRHKDRPFFIVDPQAAPLGVDPKPSTAPALSVRRQAVRTKS</sequence>
<dbReference type="SUPFAM" id="SSF103473">
    <property type="entry name" value="MFS general substrate transporter"/>
    <property type="match status" value="1"/>
</dbReference>
<dbReference type="InterPro" id="IPR005828">
    <property type="entry name" value="MFS_sugar_transport-like"/>
</dbReference>
<dbReference type="PANTHER" id="PTHR23521:SF3">
    <property type="entry name" value="MFS TRANSPORTER"/>
    <property type="match status" value="1"/>
</dbReference>
<keyword evidence="3 6" id="KW-1133">Transmembrane helix</keyword>
<dbReference type="InterPro" id="IPR047200">
    <property type="entry name" value="MFS_YcaD-like"/>
</dbReference>
<feature type="region of interest" description="Disordered" evidence="5">
    <location>
        <begin position="392"/>
        <end position="417"/>
    </location>
</feature>
<dbReference type="Pfam" id="PF07690">
    <property type="entry name" value="MFS_1"/>
    <property type="match status" value="1"/>
</dbReference>
<feature type="transmembrane region" description="Helical" evidence="6">
    <location>
        <begin position="128"/>
        <end position="148"/>
    </location>
</feature>
<comment type="caution">
    <text evidence="8">The sequence shown here is derived from an EMBL/GenBank/DDBJ whole genome shotgun (WGS) entry which is preliminary data.</text>
</comment>
<feature type="transmembrane region" description="Helical" evidence="6">
    <location>
        <begin position="196"/>
        <end position="218"/>
    </location>
</feature>
<dbReference type="RefSeq" id="WP_284311366.1">
    <property type="nucleotide sequence ID" value="NZ_BSPC01000014.1"/>
</dbReference>
<evidence type="ECO:0000259" key="7">
    <source>
        <dbReference type="PROSITE" id="PS50850"/>
    </source>
</evidence>
<feature type="transmembrane region" description="Helical" evidence="6">
    <location>
        <begin position="230"/>
        <end position="254"/>
    </location>
</feature>
<keyword evidence="4 6" id="KW-0472">Membrane</keyword>
<comment type="subcellular location">
    <subcellularLocation>
        <location evidence="1">Membrane</location>
    </subcellularLocation>
</comment>
<evidence type="ECO:0000256" key="5">
    <source>
        <dbReference type="SAM" id="MobiDB-lite"/>
    </source>
</evidence>
<evidence type="ECO:0000256" key="6">
    <source>
        <dbReference type="SAM" id="Phobius"/>
    </source>
</evidence>
<name>A0ABQ6CIG4_9HYPH</name>
<evidence type="ECO:0000256" key="3">
    <source>
        <dbReference type="ARBA" id="ARBA00022989"/>
    </source>
</evidence>
<gene>
    <name evidence="8" type="primary">ycaD</name>
    <name evidence="8" type="ORF">GCM10007874_15260</name>
</gene>
<feature type="transmembrane region" description="Helical" evidence="6">
    <location>
        <begin position="351"/>
        <end position="372"/>
    </location>
</feature>
<dbReference type="PANTHER" id="PTHR23521">
    <property type="entry name" value="TRANSPORTER MFS SUPERFAMILY"/>
    <property type="match status" value="1"/>
</dbReference>
<reference evidence="9" key="1">
    <citation type="journal article" date="2019" name="Int. J. Syst. Evol. Microbiol.">
        <title>The Global Catalogue of Microorganisms (GCM) 10K type strain sequencing project: providing services to taxonomists for standard genome sequencing and annotation.</title>
        <authorList>
            <consortium name="The Broad Institute Genomics Platform"/>
            <consortium name="The Broad Institute Genome Sequencing Center for Infectious Disease"/>
            <person name="Wu L."/>
            <person name="Ma J."/>
        </authorList>
    </citation>
    <scope>NUCLEOTIDE SEQUENCE [LARGE SCALE GENOMIC DNA]</scope>
    <source>
        <strain evidence="9">NBRC 101365</strain>
    </source>
</reference>